<gene>
    <name evidence="3" type="primary">LOC108676270</name>
</gene>
<evidence type="ECO:0000313" key="2">
    <source>
        <dbReference type="Proteomes" id="UP000694843"/>
    </source>
</evidence>
<sequence length="161" mass="17498">MSRVPKDSTSTNSSNSNNNNDNSDNNTYTANGRAFVASTNSYTPPPSLPQPIHNYYPSVGENGAVRRSKGKHPQLGSPMDPSGAQLLSGNNPGVPLPPQQHVQQDPHLQYMGSKYAPNLPPRYSPPSGEGETGDVPEDPPYYVQDLSRTRTLDYHSILFCS</sequence>
<dbReference type="AlphaFoldDB" id="A0A8B7P1C9"/>
<dbReference type="GeneID" id="108676270"/>
<feature type="region of interest" description="Disordered" evidence="1">
    <location>
        <begin position="1"/>
        <end position="141"/>
    </location>
</feature>
<keyword evidence="2" id="KW-1185">Reference proteome</keyword>
<reference evidence="3" key="1">
    <citation type="submission" date="2025-08" db="UniProtKB">
        <authorList>
            <consortium name="RefSeq"/>
        </authorList>
    </citation>
    <scope>IDENTIFICATION</scope>
    <source>
        <tissue evidence="3">Whole organism</tissue>
    </source>
</reference>
<dbReference type="KEGG" id="hazt:108676270"/>
<dbReference type="RefSeq" id="XP_018019817.1">
    <property type="nucleotide sequence ID" value="XM_018164328.1"/>
</dbReference>
<name>A0A8B7P1C9_HYAAZ</name>
<dbReference type="OrthoDB" id="10413087at2759"/>
<protein>
    <submittedName>
        <fullName evidence="3">Optomotor-blind protein-like</fullName>
    </submittedName>
</protein>
<evidence type="ECO:0000313" key="3">
    <source>
        <dbReference type="RefSeq" id="XP_018019817.1"/>
    </source>
</evidence>
<dbReference type="Proteomes" id="UP000694843">
    <property type="component" value="Unplaced"/>
</dbReference>
<accession>A0A8B7P1C9</accession>
<proteinExistence type="predicted"/>
<evidence type="ECO:0000256" key="1">
    <source>
        <dbReference type="SAM" id="MobiDB-lite"/>
    </source>
</evidence>
<feature type="compositionally biased region" description="Low complexity" evidence="1">
    <location>
        <begin position="7"/>
        <end position="27"/>
    </location>
</feature>
<organism evidence="2 3">
    <name type="scientific">Hyalella azteca</name>
    <name type="common">Amphipod</name>
    <dbReference type="NCBI Taxonomy" id="294128"/>
    <lineage>
        <taxon>Eukaryota</taxon>
        <taxon>Metazoa</taxon>
        <taxon>Ecdysozoa</taxon>
        <taxon>Arthropoda</taxon>
        <taxon>Crustacea</taxon>
        <taxon>Multicrustacea</taxon>
        <taxon>Malacostraca</taxon>
        <taxon>Eumalacostraca</taxon>
        <taxon>Peracarida</taxon>
        <taxon>Amphipoda</taxon>
        <taxon>Senticaudata</taxon>
        <taxon>Talitrida</taxon>
        <taxon>Talitroidea</taxon>
        <taxon>Hyalellidae</taxon>
        <taxon>Hyalella</taxon>
    </lineage>
</organism>